<dbReference type="EMBL" id="BDGG01000002">
    <property type="protein sequence ID" value="GAU91739.1"/>
    <property type="molecule type" value="Genomic_DNA"/>
</dbReference>
<dbReference type="AlphaFoldDB" id="A0A1D1UPT2"/>
<protein>
    <submittedName>
        <fullName evidence="1">Uncharacterized protein</fullName>
    </submittedName>
</protein>
<comment type="caution">
    <text evidence="1">The sequence shown here is derived from an EMBL/GenBank/DDBJ whole genome shotgun (WGS) entry which is preliminary data.</text>
</comment>
<dbReference type="Proteomes" id="UP000186922">
    <property type="component" value="Unassembled WGS sequence"/>
</dbReference>
<name>A0A1D1UPT2_RAMVA</name>
<keyword evidence="2" id="KW-1185">Reference proteome</keyword>
<organism evidence="1 2">
    <name type="scientific">Ramazzottius varieornatus</name>
    <name type="common">Water bear</name>
    <name type="synonym">Tardigrade</name>
    <dbReference type="NCBI Taxonomy" id="947166"/>
    <lineage>
        <taxon>Eukaryota</taxon>
        <taxon>Metazoa</taxon>
        <taxon>Ecdysozoa</taxon>
        <taxon>Tardigrada</taxon>
        <taxon>Eutardigrada</taxon>
        <taxon>Parachela</taxon>
        <taxon>Hypsibioidea</taxon>
        <taxon>Ramazzottiidae</taxon>
        <taxon>Ramazzottius</taxon>
    </lineage>
</organism>
<proteinExistence type="predicted"/>
<accession>A0A1D1UPT2</accession>
<reference evidence="1 2" key="1">
    <citation type="journal article" date="2016" name="Nat. Commun.">
        <title>Extremotolerant tardigrade genome and improved radiotolerance of human cultured cells by tardigrade-unique protein.</title>
        <authorList>
            <person name="Hashimoto T."/>
            <person name="Horikawa D.D."/>
            <person name="Saito Y."/>
            <person name="Kuwahara H."/>
            <person name="Kozuka-Hata H."/>
            <person name="Shin-I T."/>
            <person name="Minakuchi Y."/>
            <person name="Ohishi K."/>
            <person name="Motoyama A."/>
            <person name="Aizu T."/>
            <person name="Enomoto A."/>
            <person name="Kondo K."/>
            <person name="Tanaka S."/>
            <person name="Hara Y."/>
            <person name="Koshikawa S."/>
            <person name="Sagara H."/>
            <person name="Miura T."/>
            <person name="Yokobori S."/>
            <person name="Miyagawa K."/>
            <person name="Suzuki Y."/>
            <person name="Kubo T."/>
            <person name="Oyama M."/>
            <person name="Kohara Y."/>
            <person name="Fujiyama A."/>
            <person name="Arakawa K."/>
            <person name="Katayama T."/>
            <person name="Toyoda A."/>
            <person name="Kunieda T."/>
        </authorList>
    </citation>
    <scope>NUCLEOTIDE SEQUENCE [LARGE SCALE GENOMIC DNA]</scope>
    <source>
        <strain evidence="1 2">YOKOZUNA-1</strain>
    </source>
</reference>
<evidence type="ECO:0000313" key="1">
    <source>
        <dbReference type="EMBL" id="GAU91739.1"/>
    </source>
</evidence>
<sequence length="114" mass="12485">MDQHLVPVLYQFSELAMDLYRVVPDENRRRADSAMKRIQQGPMHHIDYQQRFGGAICPTCHLCVSSGSACGTLDEKRLVPCGREARREDAFQDGCGEGAVLALSTVEFAGGKGG</sequence>
<gene>
    <name evidence="1" type="primary">RvY_03939-1</name>
    <name evidence="1" type="synonym">RvY_03939.1</name>
    <name evidence="1" type="ORF">RvY_03939</name>
</gene>
<evidence type="ECO:0000313" key="2">
    <source>
        <dbReference type="Proteomes" id="UP000186922"/>
    </source>
</evidence>